<dbReference type="InterPro" id="IPR011050">
    <property type="entry name" value="Pectin_lyase_fold/virulence"/>
</dbReference>
<dbReference type="OrthoDB" id="2017446at2759"/>
<protein>
    <submittedName>
        <fullName evidence="8">Outer membrane autotransporter barrel domain-containing protein</fullName>
    </submittedName>
</protein>
<dbReference type="AlphaFoldDB" id="X6MTR0"/>
<keyword evidence="6" id="KW-0472">Membrane</keyword>
<accession>X6MTR0</accession>
<dbReference type="SUPFAM" id="SSF51126">
    <property type="entry name" value="Pectin lyase-like"/>
    <property type="match status" value="1"/>
</dbReference>
<comment type="caution">
    <text evidence="8">The sequence shown here is derived from an EMBL/GenBank/DDBJ whole genome shotgun (WGS) entry which is preliminary data.</text>
</comment>
<evidence type="ECO:0000256" key="5">
    <source>
        <dbReference type="ARBA" id="ARBA00022729"/>
    </source>
</evidence>
<evidence type="ECO:0000313" key="9">
    <source>
        <dbReference type="Proteomes" id="UP000023152"/>
    </source>
</evidence>
<dbReference type="Proteomes" id="UP000023152">
    <property type="component" value="Unassembled WGS sequence"/>
</dbReference>
<keyword evidence="5" id="KW-0732">Signal</keyword>
<evidence type="ECO:0000256" key="3">
    <source>
        <dbReference type="ARBA" id="ARBA00004613"/>
    </source>
</evidence>
<sequence>MDVHLTIFKTVCFYKLSQFLLLLFFGKRHPQKYNKIKKKKKKMKQNKKARSLNVLCPTRERHPFVDQKHDFFKLIKCPNMRNVTFENGTNSEAVYAACTDSTFQTVYFRNMTQTKRVAGSYLLQITQTFSMESGSNELLLSDIHMTNILFPIGILSGFGNSITTIRLLSSTFVNAVGAISWIAAYSMEVSDVTMTQTSWNGNWISPNSSVLSFQDAFQFNIIRSTFLNNHWQSRMGGVVYANNIYNMSIVDCTFTNNSAVDGGGVILTVSTTLLDINKCTFVDNGCNGDGGAIYLAEDPDHIWNVHSVVTISKSTFQNNFAYHSGGAVRMNQGKLILTDSSFYGNIAQTGGALTLTDLNKLIITGCKFVNNTAFTYGGVLADIHDGGIREPG</sequence>
<proteinExistence type="predicted"/>
<dbReference type="PANTHER" id="PTHR11319">
    <property type="entry name" value="G PROTEIN-COUPLED RECEPTOR-RELATED"/>
    <property type="match status" value="1"/>
</dbReference>
<dbReference type="PANTHER" id="PTHR11319:SF35">
    <property type="entry name" value="OUTER MEMBRANE PROTEIN PMPC-RELATED"/>
    <property type="match status" value="1"/>
</dbReference>
<keyword evidence="7" id="KW-0998">Cell outer membrane</keyword>
<keyword evidence="9" id="KW-1185">Reference proteome</keyword>
<dbReference type="EMBL" id="ASPP01017059">
    <property type="protein sequence ID" value="ETO17234.1"/>
    <property type="molecule type" value="Genomic_DNA"/>
</dbReference>
<evidence type="ECO:0000256" key="4">
    <source>
        <dbReference type="ARBA" id="ARBA00022525"/>
    </source>
</evidence>
<feature type="non-terminal residue" evidence="8">
    <location>
        <position position="392"/>
    </location>
</feature>
<evidence type="ECO:0000256" key="7">
    <source>
        <dbReference type="ARBA" id="ARBA00023237"/>
    </source>
</evidence>
<evidence type="ECO:0000256" key="2">
    <source>
        <dbReference type="ARBA" id="ARBA00004442"/>
    </source>
</evidence>
<name>X6MTR0_RETFI</name>
<evidence type="ECO:0000256" key="1">
    <source>
        <dbReference type="ARBA" id="ARBA00004196"/>
    </source>
</evidence>
<dbReference type="Pfam" id="PF02415">
    <property type="entry name" value="Chlam_PMP"/>
    <property type="match status" value="2"/>
</dbReference>
<evidence type="ECO:0000313" key="8">
    <source>
        <dbReference type="EMBL" id="ETO17234.1"/>
    </source>
</evidence>
<dbReference type="InterPro" id="IPR003368">
    <property type="entry name" value="POMP_repeat"/>
</dbReference>
<reference evidence="8 9" key="1">
    <citation type="journal article" date="2013" name="Curr. Biol.">
        <title>The Genome of the Foraminiferan Reticulomyxa filosa.</title>
        <authorList>
            <person name="Glockner G."/>
            <person name="Hulsmann N."/>
            <person name="Schleicher M."/>
            <person name="Noegel A.A."/>
            <person name="Eichinger L."/>
            <person name="Gallinger C."/>
            <person name="Pawlowski J."/>
            <person name="Sierra R."/>
            <person name="Euteneuer U."/>
            <person name="Pillet L."/>
            <person name="Moustafa A."/>
            <person name="Platzer M."/>
            <person name="Groth M."/>
            <person name="Szafranski K."/>
            <person name="Schliwa M."/>
        </authorList>
    </citation>
    <scope>NUCLEOTIDE SEQUENCE [LARGE SCALE GENOMIC DNA]</scope>
</reference>
<comment type="subcellular location">
    <subcellularLocation>
        <location evidence="1">Cell envelope</location>
    </subcellularLocation>
    <subcellularLocation>
        <location evidence="2">Cell outer membrane</location>
    </subcellularLocation>
    <subcellularLocation>
        <location evidence="3">Secreted</location>
    </subcellularLocation>
</comment>
<keyword evidence="4" id="KW-0964">Secreted</keyword>
<organism evidence="8 9">
    <name type="scientific">Reticulomyxa filosa</name>
    <dbReference type="NCBI Taxonomy" id="46433"/>
    <lineage>
        <taxon>Eukaryota</taxon>
        <taxon>Sar</taxon>
        <taxon>Rhizaria</taxon>
        <taxon>Retaria</taxon>
        <taxon>Foraminifera</taxon>
        <taxon>Monothalamids</taxon>
        <taxon>Reticulomyxidae</taxon>
        <taxon>Reticulomyxa</taxon>
    </lineage>
</organism>
<evidence type="ECO:0000256" key="6">
    <source>
        <dbReference type="ARBA" id="ARBA00023136"/>
    </source>
</evidence>
<dbReference type="GO" id="GO:0005576">
    <property type="term" value="C:extracellular region"/>
    <property type="evidence" value="ECO:0007669"/>
    <property type="project" value="UniProtKB-SubCell"/>
</dbReference>
<gene>
    <name evidence="8" type="ORF">RFI_20098</name>
</gene>